<comment type="caution">
    <text evidence="1">The sequence shown here is derived from an EMBL/GenBank/DDBJ whole genome shotgun (WGS) entry which is preliminary data.</text>
</comment>
<keyword evidence="2" id="KW-1185">Reference proteome</keyword>
<accession>A0A7J9L0G3</accession>
<dbReference type="EMBL" id="JABFAF010000004">
    <property type="protein sequence ID" value="MBA0852242.1"/>
    <property type="molecule type" value="Genomic_DNA"/>
</dbReference>
<gene>
    <name evidence="1" type="ORF">Goshw_002995</name>
</gene>
<evidence type="ECO:0000313" key="2">
    <source>
        <dbReference type="Proteomes" id="UP000593576"/>
    </source>
</evidence>
<name>A0A7J9L0G3_GOSSC</name>
<reference evidence="1 2" key="1">
    <citation type="journal article" date="2019" name="Genome Biol. Evol.">
        <title>Insights into the evolution of the New World diploid cottons (Gossypium, subgenus Houzingenia) based on genome sequencing.</title>
        <authorList>
            <person name="Grover C.E."/>
            <person name="Arick M.A. 2nd"/>
            <person name="Thrash A."/>
            <person name="Conover J.L."/>
            <person name="Sanders W.S."/>
            <person name="Peterson D.G."/>
            <person name="Frelichowski J.E."/>
            <person name="Scheffler J.A."/>
            <person name="Scheffler B.E."/>
            <person name="Wendel J.F."/>
        </authorList>
    </citation>
    <scope>NUCLEOTIDE SEQUENCE [LARGE SCALE GENOMIC DNA]</scope>
    <source>
        <strain evidence="1">1</strain>
        <tissue evidence="1">Leaf</tissue>
    </source>
</reference>
<organism evidence="1 2">
    <name type="scientific">Gossypium schwendimanii</name>
    <name type="common">Cotton</name>
    <dbReference type="NCBI Taxonomy" id="34291"/>
    <lineage>
        <taxon>Eukaryota</taxon>
        <taxon>Viridiplantae</taxon>
        <taxon>Streptophyta</taxon>
        <taxon>Embryophyta</taxon>
        <taxon>Tracheophyta</taxon>
        <taxon>Spermatophyta</taxon>
        <taxon>Magnoliopsida</taxon>
        <taxon>eudicotyledons</taxon>
        <taxon>Gunneridae</taxon>
        <taxon>Pentapetalae</taxon>
        <taxon>rosids</taxon>
        <taxon>malvids</taxon>
        <taxon>Malvales</taxon>
        <taxon>Malvaceae</taxon>
        <taxon>Malvoideae</taxon>
        <taxon>Gossypium</taxon>
    </lineage>
</organism>
<protein>
    <submittedName>
        <fullName evidence="1">Uncharacterized protein</fullName>
    </submittedName>
</protein>
<dbReference type="Proteomes" id="UP000593576">
    <property type="component" value="Unassembled WGS sequence"/>
</dbReference>
<dbReference type="AlphaFoldDB" id="A0A7J9L0G3"/>
<sequence>MERGFVVLSLDDEEKEVVQVQKESDPVSAKEDFCLRGVKSSSNEDPIGCEASFEKGEKGHVDSFCQVKMDLGFEVAKMG</sequence>
<evidence type="ECO:0000313" key="1">
    <source>
        <dbReference type="EMBL" id="MBA0852242.1"/>
    </source>
</evidence>
<proteinExistence type="predicted"/>